<name>A0A0F9CP03_9ZZZZ</name>
<protein>
    <recommendedName>
        <fullName evidence="1">DUF2779 domain-containing protein</fullName>
    </recommendedName>
</protein>
<feature type="domain" description="DUF2779" evidence="1">
    <location>
        <begin position="80"/>
        <end position="203"/>
    </location>
</feature>
<gene>
    <name evidence="2" type="ORF">LCGC14_2298880</name>
</gene>
<dbReference type="EMBL" id="LAZR01032361">
    <property type="protein sequence ID" value="KKL51098.1"/>
    <property type="molecule type" value="Genomic_DNA"/>
</dbReference>
<dbReference type="Pfam" id="PF11074">
    <property type="entry name" value="DUF2779"/>
    <property type="match status" value="1"/>
</dbReference>
<dbReference type="InterPro" id="IPR021301">
    <property type="entry name" value="DUF2779"/>
</dbReference>
<evidence type="ECO:0000259" key="1">
    <source>
        <dbReference type="Pfam" id="PF11074"/>
    </source>
</evidence>
<comment type="caution">
    <text evidence="2">The sequence shown here is derived from an EMBL/GenBank/DDBJ whole genome shotgun (WGS) entry which is preliminary data.</text>
</comment>
<proteinExistence type="predicted"/>
<sequence>GIFKDCLGSGIENHIFLIPRLSQKKFDKLDAEGIYKIEDVPDGFDLTDNQKKVHYAIKNNAPYIDEGLKSELNNIKWPAYYLDFETCITAIPLYADIAPHTQIPTQYSIHKYESIGSETGHFEYIADPAKDCRRELAEKLITDLNSEGSIIVYSSFENTRIKQLIELFPDLADQLKKVQERLVDLEKIIKEKFIHPKFEGKTSIKKTLPALAPEFTYEGMEIADGFTASAYFAYMAQGKFDKDRMDSIIGNLLEYCKLDTLGMVKVHERLAENV</sequence>
<accession>A0A0F9CP03</accession>
<feature type="non-terminal residue" evidence="2">
    <location>
        <position position="1"/>
    </location>
</feature>
<reference evidence="2" key="1">
    <citation type="journal article" date="2015" name="Nature">
        <title>Complex archaea that bridge the gap between prokaryotes and eukaryotes.</title>
        <authorList>
            <person name="Spang A."/>
            <person name="Saw J.H."/>
            <person name="Jorgensen S.L."/>
            <person name="Zaremba-Niedzwiedzka K."/>
            <person name="Martijn J."/>
            <person name="Lind A.E."/>
            <person name="van Eijk R."/>
            <person name="Schleper C."/>
            <person name="Guy L."/>
            <person name="Ettema T.J."/>
        </authorList>
    </citation>
    <scope>NUCLEOTIDE SEQUENCE</scope>
</reference>
<organism evidence="2">
    <name type="scientific">marine sediment metagenome</name>
    <dbReference type="NCBI Taxonomy" id="412755"/>
    <lineage>
        <taxon>unclassified sequences</taxon>
        <taxon>metagenomes</taxon>
        <taxon>ecological metagenomes</taxon>
    </lineage>
</organism>
<evidence type="ECO:0000313" key="2">
    <source>
        <dbReference type="EMBL" id="KKL51098.1"/>
    </source>
</evidence>
<dbReference type="AlphaFoldDB" id="A0A0F9CP03"/>